<gene>
    <name evidence="3" type="ORF">HIM_04827</name>
</gene>
<dbReference type="GO" id="GO:0005739">
    <property type="term" value="C:mitochondrion"/>
    <property type="evidence" value="ECO:0007669"/>
    <property type="project" value="TreeGrafter"/>
</dbReference>
<keyword evidence="2" id="KW-0520">NAD</keyword>
<dbReference type="InterPro" id="IPR039261">
    <property type="entry name" value="FNR_nucleotide-bd"/>
</dbReference>
<keyword evidence="1" id="KW-0560">Oxidoreductase</keyword>
<sequence>MASKSHVERTANEPRHRVKDSSCASAFRINDIAITEDGTGLGLMEASGLSSNFTKRSSAELCRSTKGYDFLGWIYSPVPSRYALPCSAGPDFLDSRRWRRLFLDFADPTIVPHDSGRQWLDTYVPGISANPLVSMLRSMADAPPPGLESVSVVYATKLPASGRLRDVLFLETMASLLGSGPVRGTLRLHVSKALDSGATARIEEGERRICGMPIDVSTERVSREQVRQLVKRSDPDSTVVYICGPPTMTDELFAALTSPDNERILDPRCVLTEKWW</sequence>
<dbReference type="AlphaFoldDB" id="A0A0F7ZPK7"/>
<evidence type="ECO:0000256" key="2">
    <source>
        <dbReference type="ARBA" id="ARBA00023027"/>
    </source>
</evidence>
<dbReference type="PANTHER" id="PTHR46505">
    <property type="entry name" value="OXIDOREDUCTASE NAD-BINDING DOMAIN-CONTAINING PROTEIN 1"/>
    <property type="match status" value="1"/>
</dbReference>
<dbReference type="SUPFAM" id="SSF52343">
    <property type="entry name" value="Ferredoxin reductase-like, C-terminal NADP-linked domain"/>
    <property type="match status" value="1"/>
</dbReference>
<name>A0A0F7ZPK7_9HYPO</name>
<dbReference type="EMBL" id="KQ030515">
    <property type="protein sequence ID" value="KJZ75670.1"/>
    <property type="molecule type" value="Genomic_DNA"/>
</dbReference>
<dbReference type="Proteomes" id="UP000054481">
    <property type="component" value="Unassembled WGS sequence"/>
</dbReference>
<keyword evidence="4" id="KW-1185">Reference proteome</keyword>
<evidence type="ECO:0008006" key="5">
    <source>
        <dbReference type="Google" id="ProtNLM"/>
    </source>
</evidence>
<dbReference type="PANTHER" id="PTHR46505:SF1">
    <property type="entry name" value="OXIDOREDUCTASE NAD-BINDING DOMAIN-CONTAINING PROTEIN 1"/>
    <property type="match status" value="1"/>
</dbReference>
<dbReference type="InterPro" id="IPR052128">
    <property type="entry name" value="Oxidoreductase_NAD-binding"/>
</dbReference>
<evidence type="ECO:0000313" key="4">
    <source>
        <dbReference type="Proteomes" id="UP000054481"/>
    </source>
</evidence>
<evidence type="ECO:0000313" key="3">
    <source>
        <dbReference type="EMBL" id="KJZ75670.1"/>
    </source>
</evidence>
<dbReference type="OrthoDB" id="436496at2759"/>
<organism evidence="3 4">
    <name type="scientific">Hirsutella minnesotensis 3608</name>
    <dbReference type="NCBI Taxonomy" id="1043627"/>
    <lineage>
        <taxon>Eukaryota</taxon>
        <taxon>Fungi</taxon>
        <taxon>Dikarya</taxon>
        <taxon>Ascomycota</taxon>
        <taxon>Pezizomycotina</taxon>
        <taxon>Sordariomycetes</taxon>
        <taxon>Hypocreomycetidae</taxon>
        <taxon>Hypocreales</taxon>
        <taxon>Ophiocordycipitaceae</taxon>
        <taxon>Hirsutella</taxon>
    </lineage>
</organism>
<reference evidence="3 4" key="1">
    <citation type="journal article" date="2014" name="Genome Biol. Evol.">
        <title>Comparative genomics and transcriptomics analyses reveal divergent lifestyle features of nematode endoparasitic fungus Hirsutella minnesotensis.</title>
        <authorList>
            <person name="Lai Y."/>
            <person name="Liu K."/>
            <person name="Zhang X."/>
            <person name="Zhang X."/>
            <person name="Li K."/>
            <person name="Wang N."/>
            <person name="Shu C."/>
            <person name="Wu Y."/>
            <person name="Wang C."/>
            <person name="Bushley K.E."/>
            <person name="Xiang M."/>
            <person name="Liu X."/>
        </authorList>
    </citation>
    <scope>NUCLEOTIDE SEQUENCE [LARGE SCALE GENOMIC DNA]</scope>
    <source>
        <strain evidence="3 4">3608</strain>
    </source>
</reference>
<dbReference type="Gene3D" id="3.40.50.80">
    <property type="entry name" value="Nucleotide-binding domain of ferredoxin-NADP reductase (FNR) module"/>
    <property type="match status" value="1"/>
</dbReference>
<protein>
    <recommendedName>
        <fullName evidence="5">Ferric reductase NAD binding domain-containing protein</fullName>
    </recommendedName>
</protein>
<evidence type="ECO:0000256" key="1">
    <source>
        <dbReference type="ARBA" id="ARBA00023002"/>
    </source>
</evidence>
<dbReference type="GO" id="GO:0016491">
    <property type="term" value="F:oxidoreductase activity"/>
    <property type="evidence" value="ECO:0007669"/>
    <property type="project" value="UniProtKB-KW"/>
</dbReference>
<proteinExistence type="predicted"/>
<accession>A0A0F7ZPK7</accession>